<keyword evidence="6" id="KW-0808">Transferase</keyword>
<dbReference type="GO" id="GO:0016829">
    <property type="term" value="F:lyase activity"/>
    <property type="evidence" value="ECO:0007669"/>
    <property type="project" value="UniProtKB-KW"/>
</dbReference>
<keyword evidence="9" id="KW-0784">Thiamine biosynthesis</keyword>
<evidence type="ECO:0000313" key="17">
    <source>
        <dbReference type="Proteomes" id="UP000249056"/>
    </source>
</evidence>
<comment type="similarity">
    <text evidence="3">Belongs to the NMT1/THI5 family.</text>
</comment>
<sequence length="683" mass="74701">MVSIKSLAVLLFSAIAVDAAAVVAIPANINELVTWLSDDVPRTIILGKTWDFTGSMGKMTEKGCTPVSSKCTGGAIQDAIDYNGWCKQHSNQAVAQPTVTYDVVALNRNAIKIGSNKSIVGVGVTGKIRNVEFLELNPKYIWGGDAISVDGTDLLWIDQSRSPELVVNTSPWAQVLPIVSPFPIPSSTALLSDTVTFKGNYLHSTSGRGPKVGGLASSVEPNVFFHAANNYWHNIGGGNAFQLGKGAKVLAEGNQFENAAQPIDVDSDAGRPCLGNSLVSSGKFAGSDQDVLTTAKTMTLCPVVPATNVKAMVLQNADIFQPSIFTQLFTFIKSIHYLINRMSTDKVTFLMNWHATPYHAPVYLAQKLGYFADEGIKVALLEPNDPSDVTEIIGSGKVDMGFKAMIHTLAAKARGFPVTSIGSLLDEPFTGVVYLKDSGITTDFRSLKGKKIGYVGEFGKIQIDELTKHYGMQPTDYEAVRCGMNVSKAIIEGSIHAGIGLENVQMVELEEWLANQGRARSDVQMLRIDELAELGCCCFCSILYIANDAFMAQNPEKIRKFIKAVKRATDYVLASPTEAYKTYIDIKPEMESSVNRKIFERSYAYFSKDLKNVRRDWEKVTKYGKRLGVLGEDFHPNYTNEFLEWKLEGDSADPTGDQKRMVVLQREVADKGGFKRLDVNVAA</sequence>
<keyword evidence="17" id="KW-1185">Reference proteome</keyword>
<dbReference type="GO" id="GO:0009229">
    <property type="term" value="P:thiamine diphosphate biosynthetic process"/>
    <property type="evidence" value="ECO:0007669"/>
    <property type="project" value="UniProtKB-UniPathway"/>
</dbReference>
<keyword evidence="8" id="KW-0663">Pyridoxal phosphate</keyword>
<dbReference type="Gene3D" id="2.160.20.10">
    <property type="entry name" value="Single-stranded right-handed beta-helix, Pectin lyase-like"/>
    <property type="match status" value="2"/>
</dbReference>
<dbReference type="GO" id="GO:0046872">
    <property type="term" value="F:metal ion binding"/>
    <property type="evidence" value="ECO:0007669"/>
    <property type="project" value="UniProtKB-KW"/>
</dbReference>
<evidence type="ECO:0000256" key="3">
    <source>
        <dbReference type="ARBA" id="ARBA00009406"/>
    </source>
</evidence>
<comment type="pathway">
    <text evidence="2">Cofactor biosynthesis; thiamine diphosphate biosynthesis.</text>
</comment>
<evidence type="ECO:0000256" key="14">
    <source>
        <dbReference type="SAM" id="SignalP"/>
    </source>
</evidence>
<name>A0A395IYL4_9HELO</name>
<dbReference type="Proteomes" id="UP000249056">
    <property type="component" value="Unassembled WGS sequence"/>
</dbReference>
<dbReference type="InterPro" id="IPR027939">
    <property type="entry name" value="NMT1/THI5"/>
</dbReference>
<evidence type="ECO:0000256" key="11">
    <source>
        <dbReference type="ARBA" id="ARBA00023239"/>
    </source>
</evidence>
<evidence type="ECO:0000256" key="9">
    <source>
        <dbReference type="ARBA" id="ARBA00022977"/>
    </source>
</evidence>
<evidence type="ECO:0000259" key="15">
    <source>
        <dbReference type="SMART" id="SM00656"/>
    </source>
</evidence>
<dbReference type="SUPFAM" id="SSF51126">
    <property type="entry name" value="Pectin lyase-like"/>
    <property type="match status" value="1"/>
</dbReference>
<gene>
    <name evidence="16" type="ORF">DID88_000913</name>
</gene>
<evidence type="ECO:0000256" key="2">
    <source>
        <dbReference type="ARBA" id="ARBA00004948"/>
    </source>
</evidence>
<evidence type="ECO:0000256" key="6">
    <source>
        <dbReference type="ARBA" id="ARBA00022679"/>
    </source>
</evidence>
<keyword evidence="7" id="KW-0479">Metal-binding</keyword>
<evidence type="ECO:0000313" key="16">
    <source>
        <dbReference type="EMBL" id="RAL65345.1"/>
    </source>
</evidence>
<feature type="domain" description="Pectate lyase" evidence="15">
    <location>
        <begin position="79"/>
        <end position="262"/>
    </location>
</feature>
<dbReference type="EMBL" id="QKRW01000010">
    <property type="protein sequence ID" value="RAL65345.1"/>
    <property type="molecule type" value="Genomic_DNA"/>
</dbReference>
<dbReference type="FunFam" id="3.40.190.10:FF:000187">
    <property type="entry name" value="4-amino-5-hydroxymethyl-2-methylpyrimidine phosphate synthase THI5"/>
    <property type="match status" value="1"/>
</dbReference>
<evidence type="ECO:0000256" key="1">
    <source>
        <dbReference type="ARBA" id="ARBA00003469"/>
    </source>
</evidence>
<dbReference type="PANTHER" id="PTHR31528">
    <property type="entry name" value="4-AMINO-5-HYDROXYMETHYL-2-METHYLPYRIMIDINE PHOSPHATE SYNTHASE THI11-RELATED"/>
    <property type="match status" value="1"/>
</dbReference>
<accession>A0A395IYL4</accession>
<dbReference type="InterPro" id="IPR002022">
    <property type="entry name" value="Pec_lyase"/>
</dbReference>
<dbReference type="InterPro" id="IPR011050">
    <property type="entry name" value="Pectin_lyase_fold/virulence"/>
</dbReference>
<feature type="signal peptide" evidence="14">
    <location>
        <begin position="1"/>
        <end position="19"/>
    </location>
</feature>
<evidence type="ECO:0000256" key="12">
    <source>
        <dbReference type="ARBA" id="ARBA00033171"/>
    </source>
</evidence>
<dbReference type="CDD" id="cd13650">
    <property type="entry name" value="PBP2_THI5"/>
    <property type="match status" value="1"/>
</dbReference>
<evidence type="ECO:0000256" key="7">
    <source>
        <dbReference type="ARBA" id="ARBA00022723"/>
    </source>
</evidence>
<comment type="catalytic activity">
    <reaction evidence="13">
        <text>N(6)-(pyridoxal phosphate)-L-lysyl-[4-amino-5-hydroxymethyl-2-methylpyrimidine phosphate synthase] + L-histidyl-[4-amino-5-hydroxymethyl-2-methylpyrimidine phosphate synthase] + 2 Fe(3+) + 4 H2O = L-lysyl-[4-amino-5-hydroxymethyl-2-methylpyrimidine phosphate synthase] + (2S)-2-amino-5-hydroxy-4-oxopentanoyl-[4-amino-5-hydroxymethyl-2-methylpyrimidine phosphate synthase] + 4-amino-2-methyl-5-(phosphooxymethyl)pyrimidine + 3-oxopropanoate + 2 Fe(2+) + 2 H(+)</text>
        <dbReference type="Rhea" id="RHEA:65756"/>
        <dbReference type="Rhea" id="RHEA-COMP:16892"/>
        <dbReference type="Rhea" id="RHEA-COMP:16893"/>
        <dbReference type="Rhea" id="RHEA-COMP:16894"/>
        <dbReference type="Rhea" id="RHEA-COMP:16895"/>
        <dbReference type="ChEBI" id="CHEBI:15377"/>
        <dbReference type="ChEBI" id="CHEBI:15378"/>
        <dbReference type="ChEBI" id="CHEBI:29033"/>
        <dbReference type="ChEBI" id="CHEBI:29034"/>
        <dbReference type="ChEBI" id="CHEBI:29969"/>
        <dbReference type="ChEBI" id="CHEBI:29979"/>
        <dbReference type="ChEBI" id="CHEBI:33190"/>
        <dbReference type="ChEBI" id="CHEBI:58354"/>
        <dbReference type="ChEBI" id="CHEBI:143915"/>
        <dbReference type="ChEBI" id="CHEBI:157692"/>
    </reaction>
    <physiologicalReaction direction="left-to-right" evidence="13">
        <dbReference type="Rhea" id="RHEA:65757"/>
    </physiologicalReaction>
</comment>
<protein>
    <recommendedName>
        <fullName evidence="12">Thiamine pyrimidine synthase</fullName>
    </recommendedName>
</protein>
<keyword evidence="10" id="KW-0408">Iron</keyword>
<comment type="caution">
    <text evidence="16">The sequence shown here is derived from an EMBL/GenBank/DDBJ whole genome shotgun (WGS) entry which is preliminary data.</text>
</comment>
<dbReference type="SMART" id="SM00656">
    <property type="entry name" value="Amb_all"/>
    <property type="match status" value="1"/>
</dbReference>
<evidence type="ECO:0000256" key="13">
    <source>
        <dbReference type="ARBA" id="ARBA00048179"/>
    </source>
</evidence>
<evidence type="ECO:0000256" key="8">
    <source>
        <dbReference type="ARBA" id="ARBA00022898"/>
    </source>
</evidence>
<dbReference type="InterPro" id="IPR012334">
    <property type="entry name" value="Pectin_lyas_fold"/>
</dbReference>
<evidence type="ECO:0000256" key="4">
    <source>
        <dbReference type="ARBA" id="ARBA00010980"/>
    </source>
</evidence>
<dbReference type="SUPFAM" id="SSF53850">
    <property type="entry name" value="Periplasmic binding protein-like II"/>
    <property type="match status" value="1"/>
</dbReference>
<dbReference type="PANTHER" id="PTHR31528:SF1">
    <property type="entry name" value="4-AMINO-5-HYDROXYMETHYL-2-METHYLPYRIMIDINE PHOSPHATE SYNTHASE THI11-RELATED"/>
    <property type="match status" value="1"/>
</dbReference>
<comment type="subunit">
    <text evidence="5">Homodimer.</text>
</comment>
<comment type="similarity">
    <text evidence="4">Belongs to the polysaccharide lyase 1 family.</text>
</comment>
<feature type="chain" id="PRO_5017250119" description="Thiamine pyrimidine synthase" evidence="14">
    <location>
        <begin position="20"/>
        <end position="683"/>
    </location>
</feature>
<dbReference type="UniPathway" id="UPA00060"/>
<evidence type="ECO:0000256" key="5">
    <source>
        <dbReference type="ARBA" id="ARBA00011738"/>
    </source>
</evidence>
<comment type="function">
    <text evidence="1">Responsible for the formation of the pyrimidine heterocycle in the thiamine biosynthesis pathway. Catalyzes the formation of hydroxymethylpyrimidine phosphate (HMP-P) from histidine and pyridoxal phosphate (PLP). The protein uses PLP and the active site histidine to form HMP-P, generating an inactive enzyme. The enzyme can only undergo a single turnover, which suggests it is a suicide enzyme.</text>
</comment>
<dbReference type="GO" id="GO:0009228">
    <property type="term" value="P:thiamine biosynthetic process"/>
    <property type="evidence" value="ECO:0007669"/>
    <property type="project" value="UniProtKB-KW"/>
</dbReference>
<dbReference type="OrthoDB" id="434407at2759"/>
<keyword evidence="11" id="KW-0456">Lyase</keyword>
<dbReference type="AlphaFoldDB" id="A0A395IYL4"/>
<dbReference type="GO" id="GO:0016740">
    <property type="term" value="F:transferase activity"/>
    <property type="evidence" value="ECO:0007669"/>
    <property type="project" value="UniProtKB-KW"/>
</dbReference>
<proteinExistence type="inferred from homology"/>
<dbReference type="Pfam" id="PF09084">
    <property type="entry name" value="NMT1"/>
    <property type="match status" value="1"/>
</dbReference>
<organism evidence="16 17">
    <name type="scientific">Monilinia fructigena</name>
    <dbReference type="NCBI Taxonomy" id="38457"/>
    <lineage>
        <taxon>Eukaryota</taxon>
        <taxon>Fungi</taxon>
        <taxon>Dikarya</taxon>
        <taxon>Ascomycota</taxon>
        <taxon>Pezizomycotina</taxon>
        <taxon>Leotiomycetes</taxon>
        <taxon>Helotiales</taxon>
        <taxon>Sclerotiniaceae</taxon>
        <taxon>Monilinia</taxon>
    </lineage>
</organism>
<keyword evidence="14" id="KW-0732">Signal</keyword>
<dbReference type="Gene3D" id="3.40.190.10">
    <property type="entry name" value="Periplasmic binding protein-like II"/>
    <property type="match status" value="2"/>
</dbReference>
<reference evidence="16 17" key="1">
    <citation type="submission" date="2018-06" db="EMBL/GenBank/DDBJ databases">
        <title>Genome Sequence of the Brown Rot Fungal Pathogen Monilinia fructigena.</title>
        <authorList>
            <person name="Landi L."/>
            <person name="De Miccolis Angelini R.M."/>
            <person name="Pollastro S."/>
            <person name="Abate D."/>
            <person name="Faretra F."/>
            <person name="Romanazzi G."/>
        </authorList>
    </citation>
    <scope>NUCLEOTIDE SEQUENCE [LARGE SCALE GENOMIC DNA]</scope>
    <source>
        <strain evidence="16 17">Mfrg269</strain>
    </source>
</reference>
<dbReference type="InterPro" id="IPR015168">
    <property type="entry name" value="SsuA/THI5"/>
</dbReference>
<evidence type="ECO:0000256" key="10">
    <source>
        <dbReference type="ARBA" id="ARBA00023004"/>
    </source>
</evidence>